<dbReference type="PATRIC" id="fig|1473.5.peg.3240"/>
<dbReference type="GO" id="GO:0042128">
    <property type="term" value="P:nitrate assimilation"/>
    <property type="evidence" value="ECO:0007669"/>
    <property type="project" value="UniProtKB-KW"/>
</dbReference>
<dbReference type="InterPro" id="IPR020945">
    <property type="entry name" value="DMSO/NO3_reduct_chaperone"/>
</dbReference>
<dbReference type="PANTHER" id="PTHR43680">
    <property type="entry name" value="NITRATE REDUCTASE MOLYBDENUM COFACTOR ASSEMBLY CHAPERONE"/>
    <property type="match status" value="1"/>
</dbReference>
<evidence type="ECO:0000313" key="2">
    <source>
        <dbReference type="EMBL" id="KNE22355.1"/>
    </source>
</evidence>
<comment type="caution">
    <text evidence="2">The sequence shown here is derived from an EMBL/GenBank/DDBJ whole genome shotgun (WGS) entry which is preliminary data.</text>
</comment>
<dbReference type="SUPFAM" id="SSF89155">
    <property type="entry name" value="TorD-like"/>
    <property type="match status" value="1"/>
</dbReference>
<accession>A0A0L0QUJ2</accession>
<protein>
    <recommendedName>
        <fullName evidence="4">Nitrate reductase</fullName>
    </recommendedName>
</protein>
<dbReference type="OrthoDB" id="5296272at2"/>
<dbReference type="Gene3D" id="1.10.3480.10">
    <property type="entry name" value="TorD-like"/>
    <property type="match status" value="1"/>
</dbReference>
<keyword evidence="1" id="KW-0534">Nitrate assimilation</keyword>
<sequence>MNPVAMYQMIAFLLKYPNEELMKELPYLKQEIEHLNDPLIKNKLHKFIEIVSDTHLTDWVDHYVETFDFGKVTNLYVTYLKLGEHRKRGMELLQLKNFYEQAGFFVTDKELPDYLPLMLEFCAQVSMEKSNELLQLHSKSIWMIREKLSEAGSYYDLLFDALFLQMEANGLEIEPYNQEIVNAEVR</sequence>
<dbReference type="GO" id="GO:0016530">
    <property type="term" value="F:metallochaperone activity"/>
    <property type="evidence" value="ECO:0007669"/>
    <property type="project" value="TreeGrafter"/>
</dbReference>
<gene>
    <name evidence="2" type="ORF">AFK71_01665</name>
</gene>
<evidence type="ECO:0000256" key="1">
    <source>
        <dbReference type="ARBA" id="ARBA00023063"/>
    </source>
</evidence>
<dbReference type="GeneID" id="66869235"/>
<organism evidence="2 3">
    <name type="scientific">Virgibacillus pantothenticus</name>
    <dbReference type="NCBI Taxonomy" id="1473"/>
    <lineage>
        <taxon>Bacteria</taxon>
        <taxon>Bacillati</taxon>
        <taxon>Bacillota</taxon>
        <taxon>Bacilli</taxon>
        <taxon>Bacillales</taxon>
        <taxon>Bacillaceae</taxon>
        <taxon>Virgibacillus</taxon>
    </lineage>
</organism>
<dbReference type="PANTHER" id="PTHR43680:SF2">
    <property type="entry name" value="NITRATE REDUCTASE MOLYBDENUM COFACTOR ASSEMBLY CHAPERONE NARJ"/>
    <property type="match status" value="1"/>
</dbReference>
<proteinExistence type="predicted"/>
<dbReference type="InterPro" id="IPR036411">
    <property type="entry name" value="TorD-like_sf"/>
</dbReference>
<dbReference type="GO" id="GO:0051131">
    <property type="term" value="P:chaperone-mediated protein complex assembly"/>
    <property type="evidence" value="ECO:0007669"/>
    <property type="project" value="InterPro"/>
</dbReference>
<evidence type="ECO:0008006" key="4">
    <source>
        <dbReference type="Google" id="ProtNLM"/>
    </source>
</evidence>
<reference evidence="3" key="1">
    <citation type="submission" date="2015-07" db="EMBL/GenBank/DDBJ databases">
        <title>Fjat-10053 dsm26.</title>
        <authorList>
            <person name="Liu B."/>
            <person name="Wang J."/>
            <person name="Zhu Y."/>
            <person name="Liu G."/>
            <person name="Chen Q."/>
            <person name="Chen Z."/>
            <person name="Lan J."/>
            <person name="Che J."/>
            <person name="Ge C."/>
            <person name="Shi H."/>
            <person name="Pan Z."/>
            <person name="Liu X."/>
        </authorList>
    </citation>
    <scope>NUCLEOTIDE SEQUENCE [LARGE SCALE GENOMIC DNA]</scope>
    <source>
        <strain evidence="3">DSM 26</strain>
    </source>
</reference>
<dbReference type="Pfam" id="PF02613">
    <property type="entry name" value="Nitrate_red_del"/>
    <property type="match status" value="1"/>
</dbReference>
<dbReference type="InterPro" id="IPR003765">
    <property type="entry name" value="NO3_reductase_chaperone_NarJ"/>
</dbReference>
<dbReference type="NCBIfam" id="TIGR00684">
    <property type="entry name" value="narJ"/>
    <property type="match status" value="1"/>
</dbReference>
<evidence type="ECO:0000313" key="3">
    <source>
        <dbReference type="Proteomes" id="UP000036780"/>
    </source>
</evidence>
<dbReference type="Proteomes" id="UP000036780">
    <property type="component" value="Unassembled WGS sequence"/>
</dbReference>
<dbReference type="AlphaFoldDB" id="A0A0L0QUJ2"/>
<keyword evidence="3" id="KW-1185">Reference proteome</keyword>
<dbReference type="EMBL" id="LGTO01000002">
    <property type="protein sequence ID" value="KNE22355.1"/>
    <property type="molecule type" value="Genomic_DNA"/>
</dbReference>
<name>A0A0L0QUJ2_VIRPA</name>
<dbReference type="RefSeq" id="WP_050349827.1">
    <property type="nucleotide sequence ID" value="NZ_BOSN01000003.1"/>
</dbReference>
<dbReference type="GO" id="GO:0051082">
    <property type="term" value="F:unfolded protein binding"/>
    <property type="evidence" value="ECO:0007669"/>
    <property type="project" value="InterPro"/>
</dbReference>